<keyword evidence="2 9" id="KW-0479">Metal-binding</keyword>
<evidence type="ECO:0000256" key="7">
    <source>
        <dbReference type="ARBA" id="ARBA00022842"/>
    </source>
</evidence>
<feature type="domain" description="Ribose-phosphate pyrophosphokinase N-terminal" evidence="10">
    <location>
        <begin position="7"/>
        <end position="120"/>
    </location>
</feature>
<dbReference type="Proteomes" id="UP001221302">
    <property type="component" value="Unassembled WGS sequence"/>
</dbReference>
<evidence type="ECO:0000256" key="4">
    <source>
        <dbReference type="ARBA" id="ARBA00022741"/>
    </source>
</evidence>
<gene>
    <name evidence="9" type="primary">prs</name>
    <name evidence="11" type="ORF">P0M35_01105</name>
</gene>
<reference evidence="11" key="1">
    <citation type="submission" date="2023-03" db="EMBL/GenBank/DDBJ databases">
        <title>Stygiobacter electus gen. nov., sp. nov., facultatively anaerobic thermotolerant bacterium of the class Ignavibacteria from a well of Yessentuki mineral water deposit.</title>
        <authorList>
            <person name="Podosokorskaya O.A."/>
            <person name="Elcheninov A.G."/>
            <person name="Petrova N.F."/>
            <person name="Zavarzina D.G."/>
            <person name="Kublanov I.V."/>
            <person name="Merkel A.Y."/>
        </authorList>
    </citation>
    <scope>NUCLEOTIDE SEQUENCE</scope>
    <source>
        <strain evidence="11">09-Me</strain>
    </source>
</reference>
<accession>A0AAE3NYD9</accession>
<comment type="cofactor">
    <cofactor evidence="9">
        <name>Mg(2+)</name>
        <dbReference type="ChEBI" id="CHEBI:18420"/>
    </cofactor>
    <text evidence="9">Binds 2 Mg(2+) ions per subunit.</text>
</comment>
<feature type="binding site" evidence="9">
    <location>
        <position position="130"/>
    </location>
    <ligand>
        <name>Mg(2+)</name>
        <dbReference type="ChEBI" id="CHEBI:18420"/>
    </ligand>
</feature>
<evidence type="ECO:0000259" key="10">
    <source>
        <dbReference type="Pfam" id="PF13793"/>
    </source>
</evidence>
<dbReference type="GO" id="GO:0009156">
    <property type="term" value="P:ribonucleoside monophosphate biosynthetic process"/>
    <property type="evidence" value="ECO:0007669"/>
    <property type="project" value="InterPro"/>
</dbReference>
<dbReference type="PANTHER" id="PTHR10210">
    <property type="entry name" value="RIBOSE-PHOSPHATE DIPHOSPHOKINASE FAMILY MEMBER"/>
    <property type="match status" value="1"/>
</dbReference>
<feature type="binding site" evidence="9">
    <location>
        <position position="168"/>
    </location>
    <ligand>
        <name>Mg(2+)</name>
        <dbReference type="ChEBI" id="CHEBI:18420"/>
    </ligand>
</feature>
<evidence type="ECO:0000313" key="11">
    <source>
        <dbReference type="EMBL" id="MDF1610734.1"/>
    </source>
</evidence>
<comment type="subunit">
    <text evidence="9">Homohexamer.</text>
</comment>
<dbReference type="Pfam" id="PF13793">
    <property type="entry name" value="Pribosyltran_N"/>
    <property type="match status" value="1"/>
</dbReference>
<dbReference type="GO" id="GO:0005524">
    <property type="term" value="F:ATP binding"/>
    <property type="evidence" value="ECO:0007669"/>
    <property type="project" value="UniProtKB-KW"/>
</dbReference>
<feature type="binding site" evidence="9">
    <location>
        <begin position="96"/>
        <end position="97"/>
    </location>
    <ligand>
        <name>ATP</name>
        <dbReference type="ChEBI" id="CHEBI:30616"/>
    </ligand>
</feature>
<evidence type="ECO:0000256" key="6">
    <source>
        <dbReference type="ARBA" id="ARBA00022840"/>
    </source>
</evidence>
<dbReference type="Pfam" id="PF14572">
    <property type="entry name" value="Pribosyl_synth"/>
    <property type="match status" value="1"/>
</dbReference>
<dbReference type="FunFam" id="3.40.50.2020:FF:000007">
    <property type="entry name" value="Ribose-phosphate pyrophosphokinase"/>
    <property type="match status" value="1"/>
</dbReference>
<dbReference type="GO" id="GO:0000287">
    <property type="term" value="F:magnesium ion binding"/>
    <property type="evidence" value="ECO:0007669"/>
    <property type="project" value="UniProtKB-UniRule"/>
</dbReference>
<keyword evidence="3 9" id="KW-0545">Nucleotide biosynthesis</keyword>
<comment type="catalytic activity">
    <reaction evidence="8 9">
        <text>D-ribose 5-phosphate + ATP = 5-phospho-alpha-D-ribose 1-diphosphate + AMP + H(+)</text>
        <dbReference type="Rhea" id="RHEA:15609"/>
        <dbReference type="ChEBI" id="CHEBI:15378"/>
        <dbReference type="ChEBI" id="CHEBI:30616"/>
        <dbReference type="ChEBI" id="CHEBI:58017"/>
        <dbReference type="ChEBI" id="CHEBI:78346"/>
        <dbReference type="ChEBI" id="CHEBI:456215"/>
        <dbReference type="EC" id="2.7.6.1"/>
    </reaction>
</comment>
<dbReference type="GO" id="GO:0004749">
    <property type="term" value="F:ribose phosphate diphosphokinase activity"/>
    <property type="evidence" value="ECO:0007669"/>
    <property type="project" value="UniProtKB-UniRule"/>
</dbReference>
<dbReference type="CDD" id="cd06223">
    <property type="entry name" value="PRTases_typeI"/>
    <property type="match status" value="1"/>
</dbReference>
<keyword evidence="5 9" id="KW-0418">Kinase</keyword>
<keyword evidence="6 9" id="KW-0067">ATP-binding</keyword>
<dbReference type="InterPro" id="IPR029099">
    <property type="entry name" value="Pribosyltran_N"/>
</dbReference>
<keyword evidence="7 9" id="KW-0460">Magnesium</keyword>
<dbReference type="InterPro" id="IPR000842">
    <property type="entry name" value="PRib_PP_synth_CS"/>
</dbReference>
<feature type="binding site" evidence="9">
    <location>
        <position position="193"/>
    </location>
    <ligand>
        <name>D-ribose 5-phosphate</name>
        <dbReference type="ChEBI" id="CHEBI:78346"/>
    </ligand>
</feature>
<dbReference type="GO" id="GO:0016301">
    <property type="term" value="F:kinase activity"/>
    <property type="evidence" value="ECO:0007669"/>
    <property type="project" value="UniProtKB-KW"/>
</dbReference>
<dbReference type="GO" id="GO:0006015">
    <property type="term" value="P:5-phosphoribose 1-diphosphate biosynthetic process"/>
    <property type="evidence" value="ECO:0007669"/>
    <property type="project" value="UniProtKB-UniRule"/>
</dbReference>
<evidence type="ECO:0000256" key="9">
    <source>
        <dbReference type="HAMAP-Rule" id="MF_00583"/>
    </source>
</evidence>
<dbReference type="InterPro" id="IPR029057">
    <property type="entry name" value="PRTase-like"/>
</dbReference>
<dbReference type="GO" id="GO:0002189">
    <property type="term" value="C:ribose phosphate diphosphokinase complex"/>
    <property type="evidence" value="ECO:0007669"/>
    <property type="project" value="TreeGrafter"/>
</dbReference>
<dbReference type="HAMAP" id="MF_00583_B">
    <property type="entry name" value="RibP_PPkinase_B"/>
    <property type="match status" value="1"/>
</dbReference>
<dbReference type="NCBIfam" id="NF002320">
    <property type="entry name" value="PRK01259.1"/>
    <property type="match status" value="1"/>
</dbReference>
<dbReference type="RefSeq" id="WP_321534499.1">
    <property type="nucleotide sequence ID" value="NZ_JARGDL010000001.1"/>
</dbReference>
<comment type="caution">
    <text evidence="11">The sequence shown here is derived from an EMBL/GenBank/DDBJ whole genome shotgun (WGS) entry which is preliminary data.</text>
</comment>
<dbReference type="NCBIfam" id="TIGR01251">
    <property type="entry name" value="ribP_PPkin"/>
    <property type="match status" value="1"/>
</dbReference>
<dbReference type="InterPro" id="IPR005946">
    <property type="entry name" value="Rib-P_diPkinase"/>
</dbReference>
<evidence type="ECO:0000256" key="3">
    <source>
        <dbReference type="ARBA" id="ARBA00022727"/>
    </source>
</evidence>
<dbReference type="InterPro" id="IPR037515">
    <property type="entry name" value="Rib-P_diPkinase_bac"/>
</dbReference>
<dbReference type="SMART" id="SM01400">
    <property type="entry name" value="Pribosyltran_N"/>
    <property type="match status" value="1"/>
</dbReference>
<dbReference type="AlphaFoldDB" id="A0AAE3NYD9"/>
<comment type="subcellular location">
    <subcellularLocation>
        <location evidence="9">Cytoplasm</location>
    </subcellularLocation>
</comment>
<keyword evidence="1 9" id="KW-0808">Transferase</keyword>
<feature type="active site" evidence="9">
    <location>
        <position position="191"/>
    </location>
</feature>
<evidence type="ECO:0000256" key="2">
    <source>
        <dbReference type="ARBA" id="ARBA00022723"/>
    </source>
</evidence>
<keyword evidence="4 9" id="KW-0547">Nucleotide-binding</keyword>
<protein>
    <recommendedName>
        <fullName evidence="9">Ribose-phosphate pyrophosphokinase</fullName>
        <shortName evidence="9">RPPK</shortName>
        <ecNumber evidence="9">2.7.6.1</ecNumber>
    </recommendedName>
    <alternativeName>
        <fullName evidence="9">5-phospho-D-ribosyl alpha-1-diphosphate synthase</fullName>
    </alternativeName>
    <alternativeName>
        <fullName evidence="9">Phosphoribosyl diphosphate synthase</fullName>
    </alternativeName>
    <alternativeName>
        <fullName evidence="9">Phosphoribosyl pyrophosphate synthase</fullName>
        <shortName evidence="9">P-Rib-PP synthase</shortName>
        <shortName evidence="9">PRPP synthase</shortName>
        <shortName evidence="9">PRPPase</shortName>
    </alternativeName>
</protein>
<evidence type="ECO:0000256" key="1">
    <source>
        <dbReference type="ARBA" id="ARBA00022679"/>
    </source>
</evidence>
<proteinExistence type="inferred from homology"/>
<comment type="function">
    <text evidence="9">Involved in the biosynthesis of the central metabolite phospho-alpha-D-ribosyl-1-pyrophosphate (PRPP) via the transfer of pyrophosphoryl group from ATP to 1-hydroxyl of ribose-5-phosphate (Rib-5-P).</text>
</comment>
<sequence length="314" mass="34831">MTQQPLIFSGTSNPELTKKICDYLNLVPGKVDIKRFSDGEIWVKFQDNIRGRDVYIVQSTMPPAENLMELLIMIDAAKRASASRVTAVLPYFGYARQDRKDQPRVAITAKLIANLITTAGADRVITMDLHASQIQGFFDIPFDHLYASPVFSNILKGKIENLVLVSPDIGGIKLARSYAKRLNASLVVIDKRRQKPNEVEAMEIIGDVKDKNVLLVDDLIDTGGTFVSAVKALKNKGAKDIYGAVTHPLLSGEAINKIINCDIKKLYVTDTIPLNFENDKIVVRTASGLFAEAIIRSHRNESISSLFEIDKDKN</sequence>
<dbReference type="PANTHER" id="PTHR10210:SF41">
    <property type="entry name" value="RIBOSE-PHOSPHATE PYROPHOSPHOKINASE 1, CHLOROPLASTIC"/>
    <property type="match status" value="1"/>
</dbReference>
<dbReference type="SUPFAM" id="SSF53271">
    <property type="entry name" value="PRTase-like"/>
    <property type="match status" value="1"/>
</dbReference>
<feature type="binding site" evidence="9">
    <location>
        <begin position="221"/>
        <end position="225"/>
    </location>
    <ligand>
        <name>D-ribose 5-phosphate</name>
        <dbReference type="ChEBI" id="CHEBI:78346"/>
    </ligand>
</feature>
<evidence type="ECO:0000313" key="12">
    <source>
        <dbReference type="Proteomes" id="UP001221302"/>
    </source>
</evidence>
<feature type="binding site" evidence="9">
    <location>
        <begin position="38"/>
        <end position="40"/>
    </location>
    <ligand>
        <name>ATP</name>
        <dbReference type="ChEBI" id="CHEBI:30616"/>
    </ligand>
</feature>
<comment type="pathway">
    <text evidence="9">Metabolic intermediate biosynthesis; 5-phospho-alpha-D-ribose 1-diphosphate biosynthesis; 5-phospho-alpha-D-ribose 1-diphosphate from D-ribose 5-phosphate (route I): step 1/1.</text>
</comment>
<dbReference type="GO" id="GO:0005737">
    <property type="term" value="C:cytoplasm"/>
    <property type="evidence" value="ECO:0007669"/>
    <property type="project" value="UniProtKB-SubCell"/>
</dbReference>
<dbReference type="InterPro" id="IPR000836">
    <property type="entry name" value="PRTase_dom"/>
</dbReference>
<name>A0AAE3NYD9_9BACT</name>
<keyword evidence="9" id="KW-0963">Cytoplasm</keyword>
<dbReference type="EC" id="2.7.6.1" evidence="9"/>
<keyword evidence="12" id="KW-1185">Reference proteome</keyword>
<feature type="binding site" evidence="9">
    <location>
        <position position="217"/>
    </location>
    <ligand>
        <name>D-ribose 5-phosphate</name>
        <dbReference type="ChEBI" id="CHEBI:78346"/>
    </ligand>
</feature>
<dbReference type="EMBL" id="JARGDL010000001">
    <property type="protein sequence ID" value="MDF1610734.1"/>
    <property type="molecule type" value="Genomic_DNA"/>
</dbReference>
<comment type="similarity">
    <text evidence="9">Belongs to the ribose-phosphate pyrophosphokinase family. Class I subfamily.</text>
</comment>
<evidence type="ECO:0000256" key="5">
    <source>
        <dbReference type="ARBA" id="ARBA00022777"/>
    </source>
</evidence>
<dbReference type="Gene3D" id="3.40.50.2020">
    <property type="match status" value="2"/>
</dbReference>
<organism evidence="11 12">
    <name type="scientific">Stygiobacter electus</name>
    <dbReference type="NCBI Taxonomy" id="3032292"/>
    <lineage>
        <taxon>Bacteria</taxon>
        <taxon>Pseudomonadati</taxon>
        <taxon>Ignavibacteriota</taxon>
        <taxon>Ignavibacteria</taxon>
        <taxon>Ignavibacteriales</taxon>
        <taxon>Melioribacteraceae</taxon>
        <taxon>Stygiobacter</taxon>
    </lineage>
</organism>
<dbReference type="GO" id="GO:0006164">
    <property type="term" value="P:purine nucleotide biosynthetic process"/>
    <property type="evidence" value="ECO:0007669"/>
    <property type="project" value="TreeGrafter"/>
</dbReference>
<dbReference type="PROSITE" id="PS00114">
    <property type="entry name" value="PRPP_SYNTHASE"/>
    <property type="match status" value="1"/>
</dbReference>
<evidence type="ECO:0000256" key="8">
    <source>
        <dbReference type="ARBA" id="ARBA00049535"/>
    </source>
</evidence>